<comment type="subcellular location">
    <subcellularLocation>
        <location evidence="1">Cell membrane</location>
        <topology evidence="1">Multi-pass membrane protein</topology>
    </subcellularLocation>
</comment>
<keyword evidence="2" id="KW-1003">Cell membrane</keyword>
<evidence type="ECO:0000256" key="3">
    <source>
        <dbReference type="ARBA" id="ARBA00022692"/>
    </source>
</evidence>
<feature type="compositionally biased region" description="Basic and acidic residues" evidence="6">
    <location>
        <begin position="1"/>
        <end position="17"/>
    </location>
</feature>
<feature type="transmembrane region" description="Helical" evidence="7">
    <location>
        <begin position="273"/>
        <end position="290"/>
    </location>
</feature>
<keyword evidence="3 7" id="KW-0812">Transmembrane</keyword>
<evidence type="ECO:0000259" key="8">
    <source>
        <dbReference type="Pfam" id="PF00482"/>
    </source>
</evidence>
<feature type="domain" description="Type II secretion system protein GspF" evidence="8">
    <location>
        <begin position="158"/>
        <end position="257"/>
    </location>
</feature>
<keyword evidence="10" id="KW-1185">Reference proteome</keyword>
<feature type="transmembrane region" description="Helical" evidence="7">
    <location>
        <begin position="68"/>
        <end position="86"/>
    </location>
</feature>
<feature type="transmembrane region" description="Helical" evidence="7">
    <location>
        <begin position="243"/>
        <end position="261"/>
    </location>
</feature>
<gene>
    <name evidence="9" type="ORF">ABID24_002131</name>
</gene>
<dbReference type="PANTHER" id="PTHR35007">
    <property type="entry name" value="INTEGRAL MEMBRANE PROTEIN-RELATED"/>
    <property type="match status" value="1"/>
</dbReference>
<evidence type="ECO:0000256" key="7">
    <source>
        <dbReference type="SAM" id="Phobius"/>
    </source>
</evidence>
<evidence type="ECO:0000313" key="9">
    <source>
        <dbReference type="EMBL" id="MET3750878.1"/>
    </source>
</evidence>
<evidence type="ECO:0000256" key="5">
    <source>
        <dbReference type="ARBA" id="ARBA00023136"/>
    </source>
</evidence>
<dbReference type="RefSeq" id="WP_257464820.1">
    <property type="nucleotide sequence ID" value="NZ_JANJZT010000015.1"/>
</dbReference>
<feature type="transmembrane region" description="Helical" evidence="7">
    <location>
        <begin position="92"/>
        <end position="111"/>
    </location>
</feature>
<feature type="compositionally biased region" description="Basic and acidic residues" evidence="6">
    <location>
        <begin position="24"/>
        <end position="35"/>
    </location>
</feature>
<protein>
    <submittedName>
        <fullName evidence="9">Tight adherence protein B</fullName>
    </submittedName>
</protein>
<dbReference type="Pfam" id="PF00482">
    <property type="entry name" value="T2SSF"/>
    <property type="match status" value="1"/>
</dbReference>
<keyword evidence="5 7" id="KW-0472">Membrane</keyword>
<dbReference type="EMBL" id="JBEPMJ010000015">
    <property type="protein sequence ID" value="MET3750878.1"/>
    <property type="molecule type" value="Genomic_DNA"/>
</dbReference>
<feature type="region of interest" description="Disordered" evidence="6">
    <location>
        <begin position="1"/>
        <end position="38"/>
    </location>
</feature>
<evidence type="ECO:0000256" key="1">
    <source>
        <dbReference type="ARBA" id="ARBA00004651"/>
    </source>
</evidence>
<organism evidence="9 10">
    <name type="scientific">Blautia caecimuris</name>
    <dbReference type="NCBI Taxonomy" id="1796615"/>
    <lineage>
        <taxon>Bacteria</taxon>
        <taxon>Bacillati</taxon>
        <taxon>Bacillota</taxon>
        <taxon>Clostridia</taxon>
        <taxon>Lachnospirales</taxon>
        <taxon>Lachnospiraceae</taxon>
        <taxon>Blautia</taxon>
    </lineage>
</organism>
<keyword evidence="4 7" id="KW-1133">Transmembrane helix</keyword>
<evidence type="ECO:0000256" key="4">
    <source>
        <dbReference type="ARBA" id="ARBA00022989"/>
    </source>
</evidence>
<proteinExistence type="predicted"/>
<evidence type="ECO:0000256" key="2">
    <source>
        <dbReference type="ARBA" id="ARBA00022475"/>
    </source>
</evidence>
<dbReference type="Proteomes" id="UP001549106">
    <property type="component" value="Unassembled WGS sequence"/>
</dbReference>
<dbReference type="InterPro" id="IPR018076">
    <property type="entry name" value="T2SS_GspF_dom"/>
</dbReference>
<comment type="caution">
    <text evidence="9">The sequence shown here is derived from an EMBL/GenBank/DDBJ whole genome shotgun (WGS) entry which is preliminary data.</text>
</comment>
<dbReference type="PANTHER" id="PTHR35007:SF1">
    <property type="entry name" value="PILUS ASSEMBLY PROTEIN"/>
    <property type="match status" value="1"/>
</dbReference>
<evidence type="ECO:0000313" key="10">
    <source>
        <dbReference type="Proteomes" id="UP001549106"/>
    </source>
</evidence>
<evidence type="ECO:0000256" key="6">
    <source>
        <dbReference type="SAM" id="MobiDB-lite"/>
    </source>
</evidence>
<name>A0ABV2M330_9FIRM</name>
<accession>A0ABV2M330</accession>
<sequence>MKKEKVKKEKAIKEKPVKMKKTGQAKEKHIKEARAKNKKHRKKYVPEKALFGHADDYYVYRMNFVEKGLGALMGFGTGFFVCMVFFRSILFSVIAGGLLAVPGIAKYRNYLKEKRMQNLLFQFRDMMESLSASYSAGKNTQGAFQDACADLISIYGEKADIVHELKLMVSGLYNGQNIDDMLSNFALRSHLDDIESFATIFEVTNRYGGNLKKVVGETRQIINEKIETEMEIRTLLTANKNDLNIMILMPVVLMLMLGGMGDMSIVQNTPVNVVIKLTALALFGGAYYMGRKIVDIRI</sequence>
<reference evidence="9 10" key="1">
    <citation type="submission" date="2024-06" db="EMBL/GenBank/DDBJ databases">
        <title>Genomic Encyclopedia of Type Strains, Phase IV (KMG-IV): sequencing the most valuable type-strain genomes for metagenomic binning, comparative biology and taxonomic classification.</title>
        <authorList>
            <person name="Goeker M."/>
        </authorList>
    </citation>
    <scope>NUCLEOTIDE SEQUENCE [LARGE SCALE GENOMIC DNA]</scope>
    <source>
        <strain evidence="9 10">DSM 29492</strain>
    </source>
</reference>